<name>A0A497XJS7_9PROT</name>
<dbReference type="InterPro" id="IPR027417">
    <property type="entry name" value="P-loop_NTPase"/>
</dbReference>
<evidence type="ECO:0000313" key="2">
    <source>
        <dbReference type="Proteomes" id="UP000268908"/>
    </source>
</evidence>
<dbReference type="EMBL" id="RCCI01000004">
    <property type="protein sequence ID" value="RLJ67610.1"/>
    <property type="molecule type" value="Genomic_DNA"/>
</dbReference>
<protein>
    <submittedName>
        <fullName evidence="1">Sulfotransferase family protein</fullName>
    </submittedName>
</protein>
<proteinExistence type="predicted"/>
<keyword evidence="1" id="KW-0808">Transferase</keyword>
<reference evidence="1 2" key="1">
    <citation type="submission" date="2018-10" db="EMBL/GenBank/DDBJ databases">
        <title>Genomic Encyclopedia of Type Strains, Phase IV (KMG-IV): sequencing the most valuable type-strain genomes for metagenomic binning, comparative biology and taxonomic classification.</title>
        <authorList>
            <person name="Goeker M."/>
        </authorList>
    </citation>
    <scope>NUCLEOTIDE SEQUENCE [LARGE SCALE GENOMIC DNA]</scope>
    <source>
        <strain evidence="1 2">DSM 26916</strain>
    </source>
</reference>
<dbReference type="SUPFAM" id="SSF52540">
    <property type="entry name" value="P-loop containing nucleoside triphosphate hydrolases"/>
    <property type="match status" value="1"/>
</dbReference>
<dbReference type="Gene3D" id="3.40.50.300">
    <property type="entry name" value="P-loop containing nucleotide triphosphate hydrolases"/>
    <property type="match status" value="1"/>
</dbReference>
<dbReference type="GO" id="GO:0016740">
    <property type="term" value="F:transferase activity"/>
    <property type="evidence" value="ECO:0007669"/>
    <property type="project" value="UniProtKB-KW"/>
</dbReference>
<evidence type="ECO:0000313" key="1">
    <source>
        <dbReference type="EMBL" id="RLJ67610.1"/>
    </source>
</evidence>
<organism evidence="1 2">
    <name type="scientific">Sulfurisoma sediminicola</name>
    <dbReference type="NCBI Taxonomy" id="1381557"/>
    <lineage>
        <taxon>Bacteria</taxon>
        <taxon>Pseudomonadati</taxon>
        <taxon>Pseudomonadota</taxon>
        <taxon>Betaproteobacteria</taxon>
        <taxon>Nitrosomonadales</taxon>
        <taxon>Sterolibacteriaceae</taxon>
        <taxon>Sulfurisoma</taxon>
    </lineage>
</organism>
<dbReference type="RefSeq" id="WP_165904719.1">
    <property type="nucleotide sequence ID" value="NZ_BHVV01000001.1"/>
</dbReference>
<dbReference type="Pfam" id="PF13469">
    <property type="entry name" value="Sulfotransfer_3"/>
    <property type="match status" value="1"/>
</dbReference>
<comment type="caution">
    <text evidence="1">The sequence shown here is derived from an EMBL/GenBank/DDBJ whole genome shotgun (WGS) entry which is preliminary data.</text>
</comment>
<dbReference type="AlphaFoldDB" id="A0A497XJS7"/>
<accession>A0A497XJS7</accession>
<keyword evidence="2" id="KW-1185">Reference proteome</keyword>
<sequence length="359" mass="39551">MNFENALVVTFGRSGSTLLQGLLNSIDGCLVRGENHNLCYGLFWAYEALCRAKTEHVGTDKVTSPWFGAGLLDPDQFVIDAREVLRRQLLAGTKPGQVQCWGFKEIRYLPSDLADKRLKGTSNKIWLRYLEFLGKLFPACAFIVLTRNVEQVAESGWWKDHPANKVAAALAEFDQLREDWGGGKSNVFHIDYDDIVNTTPRLQAMFDFLGAPYDKQRIDGVLGTSHSYGNRSTPDARAPEPAPAWKPKIMAHDTPTELVTLDPAPTKAGPATLGGVVVLTTTINDECALFATVGKSRYRVEWQLPSPKAAVRYPGNPRAANGRFKIVGVQLEPGVPVDLWLVQGGAKRQLLGKWSPSSS</sequence>
<dbReference type="Proteomes" id="UP000268908">
    <property type="component" value="Unassembled WGS sequence"/>
</dbReference>
<gene>
    <name evidence="1" type="ORF">DFR35_0157</name>
</gene>